<evidence type="ECO:0000256" key="1">
    <source>
        <dbReference type="ARBA" id="ARBA00008056"/>
    </source>
</evidence>
<dbReference type="Proteomes" id="UP001174694">
    <property type="component" value="Unassembled WGS sequence"/>
</dbReference>
<dbReference type="Gene3D" id="2.60.120.330">
    <property type="entry name" value="B-lactam Antibiotic, Isopenicillin N Synthase, Chain"/>
    <property type="match status" value="1"/>
</dbReference>
<comment type="similarity">
    <text evidence="1 2">Belongs to the iron/ascorbate-dependent oxidoreductase family.</text>
</comment>
<evidence type="ECO:0000259" key="3">
    <source>
        <dbReference type="PROSITE" id="PS51471"/>
    </source>
</evidence>
<sequence>MAERLVPAISLRDFENRKQEIISQLVDAAENSGFLTLVDHGITVEEIEAQFALSKTFFGLSLETKHATKFDSSTSLGFEYKSQKRATTGVDQKESLLIQPNHHNYWPRDEDVPNFKATTELFLAKCATISQQVLQCFAIALGFQEDYFRAPMDALSPDSLNQLRFLHYFPSEKQAQEPGTNTFGAGTHTDFGCLTLLFQQSGGDGLEICPGRESHTSGALGDTFFPIPANTGPIVVNIGDMLMSWSDDRFKATFHRVCSPKGKSPDRYSIAYFNQGRDNFMFQGPLKKYEPVTCGDYVHRKLASFFKLTGKDKKNSVVEQTRELPALVAAAT</sequence>
<keyword evidence="2" id="KW-0479">Metal-binding</keyword>
<keyword evidence="2" id="KW-0560">Oxidoreductase</keyword>
<dbReference type="InterPro" id="IPR050231">
    <property type="entry name" value="Iron_ascorbate_oxido_reductase"/>
</dbReference>
<evidence type="ECO:0000256" key="2">
    <source>
        <dbReference type="RuleBase" id="RU003682"/>
    </source>
</evidence>
<dbReference type="PROSITE" id="PS51471">
    <property type="entry name" value="FE2OG_OXY"/>
    <property type="match status" value="1"/>
</dbReference>
<dbReference type="Pfam" id="PF14226">
    <property type="entry name" value="DIOX_N"/>
    <property type="match status" value="1"/>
</dbReference>
<keyword evidence="5" id="KW-1185">Reference proteome</keyword>
<organism evidence="4 5">
    <name type="scientific">Pleurostoma richardsiae</name>
    <dbReference type="NCBI Taxonomy" id="41990"/>
    <lineage>
        <taxon>Eukaryota</taxon>
        <taxon>Fungi</taxon>
        <taxon>Dikarya</taxon>
        <taxon>Ascomycota</taxon>
        <taxon>Pezizomycotina</taxon>
        <taxon>Sordariomycetes</taxon>
        <taxon>Sordariomycetidae</taxon>
        <taxon>Calosphaeriales</taxon>
        <taxon>Pleurostomataceae</taxon>
        <taxon>Pleurostoma</taxon>
    </lineage>
</organism>
<dbReference type="InterPro" id="IPR027443">
    <property type="entry name" value="IPNS-like_sf"/>
</dbReference>
<dbReference type="InterPro" id="IPR026992">
    <property type="entry name" value="DIOX_N"/>
</dbReference>
<dbReference type="Pfam" id="PF03171">
    <property type="entry name" value="2OG-FeII_Oxy"/>
    <property type="match status" value="1"/>
</dbReference>
<dbReference type="GO" id="GO:0016491">
    <property type="term" value="F:oxidoreductase activity"/>
    <property type="evidence" value="ECO:0007669"/>
    <property type="project" value="UniProtKB-KW"/>
</dbReference>
<reference evidence="4" key="1">
    <citation type="submission" date="2022-07" db="EMBL/GenBank/DDBJ databases">
        <title>Fungi with potential for degradation of polypropylene.</title>
        <authorList>
            <person name="Gostincar C."/>
        </authorList>
    </citation>
    <scope>NUCLEOTIDE SEQUENCE</scope>
    <source>
        <strain evidence="4">EXF-13308</strain>
    </source>
</reference>
<evidence type="ECO:0000313" key="4">
    <source>
        <dbReference type="EMBL" id="KAJ9145314.1"/>
    </source>
</evidence>
<dbReference type="InterPro" id="IPR044861">
    <property type="entry name" value="IPNS-like_FE2OG_OXY"/>
</dbReference>
<dbReference type="GO" id="GO:0046872">
    <property type="term" value="F:metal ion binding"/>
    <property type="evidence" value="ECO:0007669"/>
    <property type="project" value="UniProtKB-KW"/>
</dbReference>
<dbReference type="SUPFAM" id="SSF51197">
    <property type="entry name" value="Clavaminate synthase-like"/>
    <property type="match status" value="1"/>
</dbReference>
<gene>
    <name evidence="4" type="ORF">NKR23_g5280</name>
</gene>
<name>A0AA38RSX1_9PEZI</name>
<evidence type="ECO:0000313" key="5">
    <source>
        <dbReference type="Proteomes" id="UP001174694"/>
    </source>
</evidence>
<accession>A0AA38RSX1</accession>
<dbReference type="AlphaFoldDB" id="A0AA38RSX1"/>
<dbReference type="EMBL" id="JANBVO010000014">
    <property type="protein sequence ID" value="KAJ9145314.1"/>
    <property type="molecule type" value="Genomic_DNA"/>
</dbReference>
<dbReference type="GO" id="GO:0044283">
    <property type="term" value="P:small molecule biosynthetic process"/>
    <property type="evidence" value="ECO:0007669"/>
    <property type="project" value="UniProtKB-ARBA"/>
</dbReference>
<dbReference type="PANTHER" id="PTHR47990">
    <property type="entry name" value="2-OXOGLUTARATE (2OG) AND FE(II)-DEPENDENT OXYGENASE SUPERFAMILY PROTEIN-RELATED"/>
    <property type="match status" value="1"/>
</dbReference>
<dbReference type="InterPro" id="IPR005123">
    <property type="entry name" value="Oxoglu/Fe-dep_dioxygenase_dom"/>
</dbReference>
<comment type="caution">
    <text evidence="4">The sequence shown here is derived from an EMBL/GenBank/DDBJ whole genome shotgun (WGS) entry which is preliminary data.</text>
</comment>
<protein>
    <submittedName>
        <fullName evidence="4">Clavaminate synthase-like protein</fullName>
    </submittedName>
</protein>
<keyword evidence="2" id="KW-0408">Iron</keyword>
<feature type="domain" description="Fe2OG dioxygenase" evidence="3">
    <location>
        <begin position="159"/>
        <end position="276"/>
    </location>
</feature>
<proteinExistence type="inferred from homology"/>